<dbReference type="EMBL" id="JACKTY010000047">
    <property type="protein sequence ID" value="MCV7229771.1"/>
    <property type="molecule type" value="Genomic_DNA"/>
</dbReference>
<proteinExistence type="predicted"/>
<dbReference type="Proteomes" id="UP001526201">
    <property type="component" value="Unassembled WGS sequence"/>
</dbReference>
<organism evidence="2 3">
    <name type="scientific">Mycolicibacterium komossense</name>
    <dbReference type="NCBI Taxonomy" id="1779"/>
    <lineage>
        <taxon>Bacteria</taxon>
        <taxon>Bacillati</taxon>
        <taxon>Actinomycetota</taxon>
        <taxon>Actinomycetes</taxon>
        <taxon>Mycobacteriales</taxon>
        <taxon>Mycobacteriaceae</taxon>
        <taxon>Mycolicibacterium</taxon>
    </lineage>
</organism>
<evidence type="ECO:0000313" key="2">
    <source>
        <dbReference type="EMBL" id="MCV7229771.1"/>
    </source>
</evidence>
<comment type="caution">
    <text evidence="2">The sequence shown here is derived from an EMBL/GenBank/DDBJ whole genome shotgun (WGS) entry which is preliminary data.</text>
</comment>
<keyword evidence="3" id="KW-1185">Reference proteome</keyword>
<reference evidence="2 3" key="1">
    <citation type="journal article" date="2022" name="BMC Genomics">
        <title>Comparative genome analysis of mycobacteria focusing on tRNA and non-coding RNA.</title>
        <authorList>
            <person name="Behra P.R.K."/>
            <person name="Pettersson B.M.F."/>
            <person name="Ramesh M."/>
            <person name="Das S."/>
            <person name="Dasgupta S."/>
            <person name="Kirsebom L.A."/>
        </authorList>
    </citation>
    <scope>NUCLEOTIDE SEQUENCE [LARGE SCALE GENOMIC DNA]</scope>
    <source>
        <strain evidence="2 3">DSM 44078</strain>
    </source>
</reference>
<accession>A0ABT3CKK4</accession>
<evidence type="ECO:0000313" key="3">
    <source>
        <dbReference type="Proteomes" id="UP001526201"/>
    </source>
</evidence>
<sequence>MIDGDAFGVAGVDGGVVTEVVTAVLATGASGASEAGDSEVGNGTTGVAGSDTTELLVSELTATPSAPNATTAAPPIAAAKSFTRAGLLLLLFTSDHSVPVCFGLFQGSVVAPLRGPG</sequence>
<evidence type="ECO:0000256" key="1">
    <source>
        <dbReference type="SAM" id="MobiDB-lite"/>
    </source>
</evidence>
<feature type="region of interest" description="Disordered" evidence="1">
    <location>
        <begin position="30"/>
        <end position="49"/>
    </location>
</feature>
<gene>
    <name evidence="2" type="ORF">H7J73_27565</name>
</gene>
<protein>
    <submittedName>
        <fullName evidence="2">Uncharacterized protein</fullName>
    </submittedName>
</protein>
<name>A0ABT3CKK4_9MYCO</name>
<dbReference type="RefSeq" id="WP_264071041.1">
    <property type="nucleotide sequence ID" value="NZ_JACKTY010000047.1"/>
</dbReference>